<keyword evidence="1" id="KW-0472">Membrane</keyword>
<proteinExistence type="predicted"/>
<sequence>MANGSNESQCVSRRLREKSVFFPECLTIRSVIHSSSVPRGIPAGLSCRKRDCEGKLRKRVRECKNRVSVVASIPLPATTARCRRELQCLDHSVCFSVSVFLRFSFTFIYPARRFRFRAQEQAGGGRRVAARMTSTMTILWIVAVAWTIIVATTVNAAGLKCDSVRPIFEAQGFPLSDIPKEAISWVERTSSMESERSEETNKIPKDILALKIDDAAAVNYVSLCSLMYDFLSTYLRFFRDNGA</sequence>
<dbReference type="EMBL" id="KQ976417">
    <property type="protein sequence ID" value="KYM89747.1"/>
    <property type="molecule type" value="Genomic_DNA"/>
</dbReference>
<evidence type="ECO:0000313" key="3">
    <source>
        <dbReference type="Proteomes" id="UP000078540"/>
    </source>
</evidence>
<keyword evidence="1" id="KW-0812">Transmembrane</keyword>
<dbReference type="Proteomes" id="UP000078540">
    <property type="component" value="Unassembled WGS sequence"/>
</dbReference>
<protein>
    <submittedName>
        <fullName evidence="2">Uncharacterized protein</fullName>
    </submittedName>
</protein>
<accession>A0A195BRU3</accession>
<gene>
    <name evidence="2" type="ORF">ALC53_02059</name>
</gene>
<reference evidence="2 3" key="1">
    <citation type="submission" date="2015-09" db="EMBL/GenBank/DDBJ databases">
        <title>Atta colombica WGS genome.</title>
        <authorList>
            <person name="Nygaard S."/>
            <person name="Hu H."/>
            <person name="Boomsma J."/>
            <person name="Zhang G."/>
        </authorList>
    </citation>
    <scope>NUCLEOTIDE SEQUENCE [LARGE SCALE GENOMIC DNA]</scope>
    <source>
        <strain evidence="2">Treedump-2</strain>
        <tissue evidence="2">Whole body</tissue>
    </source>
</reference>
<evidence type="ECO:0000313" key="2">
    <source>
        <dbReference type="EMBL" id="KYM89747.1"/>
    </source>
</evidence>
<evidence type="ECO:0000256" key="1">
    <source>
        <dbReference type="SAM" id="Phobius"/>
    </source>
</evidence>
<organism evidence="2 3">
    <name type="scientific">Atta colombica</name>
    <dbReference type="NCBI Taxonomy" id="520822"/>
    <lineage>
        <taxon>Eukaryota</taxon>
        <taxon>Metazoa</taxon>
        <taxon>Ecdysozoa</taxon>
        <taxon>Arthropoda</taxon>
        <taxon>Hexapoda</taxon>
        <taxon>Insecta</taxon>
        <taxon>Pterygota</taxon>
        <taxon>Neoptera</taxon>
        <taxon>Endopterygota</taxon>
        <taxon>Hymenoptera</taxon>
        <taxon>Apocrita</taxon>
        <taxon>Aculeata</taxon>
        <taxon>Formicoidea</taxon>
        <taxon>Formicidae</taxon>
        <taxon>Myrmicinae</taxon>
        <taxon>Atta</taxon>
    </lineage>
</organism>
<feature type="transmembrane region" description="Helical" evidence="1">
    <location>
        <begin position="137"/>
        <end position="159"/>
    </location>
</feature>
<name>A0A195BRU3_9HYME</name>
<dbReference type="AlphaFoldDB" id="A0A195BRU3"/>
<dbReference type="STRING" id="520822.A0A195BRU3"/>
<keyword evidence="1" id="KW-1133">Transmembrane helix</keyword>
<keyword evidence="3" id="KW-1185">Reference proteome</keyword>